<accession>A0ABM0JZ53</accession>
<evidence type="ECO:0000256" key="5">
    <source>
        <dbReference type="ARBA" id="ARBA00039112"/>
    </source>
</evidence>
<evidence type="ECO:0000256" key="3">
    <source>
        <dbReference type="ARBA" id="ARBA00022679"/>
    </source>
</evidence>
<protein>
    <recommendedName>
        <fullName evidence="6">Alpha N-terminal protein methyltransferase 1</fullName>
        <ecNumber evidence="5">2.1.1.244</ecNumber>
    </recommendedName>
    <alternativeName>
        <fullName evidence="7">X-Pro-Lys N-terminal protein methyltransferase 1</fullName>
    </alternativeName>
</protein>
<dbReference type="PIRSF" id="PIRSF016958">
    <property type="entry name" value="DUF858_MeTrfase_lik"/>
    <property type="match status" value="1"/>
</dbReference>
<evidence type="ECO:0000313" key="12">
    <source>
        <dbReference type="RefSeq" id="XP_005104961.1"/>
    </source>
</evidence>
<dbReference type="SUPFAM" id="SSF53335">
    <property type="entry name" value="S-adenosyl-L-methionine-dependent methyltransferases"/>
    <property type="match status" value="1"/>
</dbReference>
<dbReference type="PANTHER" id="PTHR12753">
    <property type="entry name" value="AD-003 - RELATED"/>
    <property type="match status" value="1"/>
</dbReference>
<dbReference type="InterPro" id="IPR008576">
    <property type="entry name" value="MeTrfase_NTM1"/>
</dbReference>
<comment type="catalytic activity">
    <reaction evidence="8">
        <text>N-terminal L-seryl-L-prolyl-L-lysyl-[protein] + 3 S-adenosyl-L-methionine = N-terminal N,N,N-trimethyl-L-seryl-L-prolyl-L-lysyl-[protein] + 3 S-adenosyl-L-homocysteine + 3 H(+)</text>
        <dbReference type="Rhea" id="RHEA:54724"/>
        <dbReference type="Rhea" id="RHEA-COMP:13789"/>
        <dbReference type="Rhea" id="RHEA-COMP:13973"/>
        <dbReference type="ChEBI" id="CHEBI:15378"/>
        <dbReference type="ChEBI" id="CHEBI:57856"/>
        <dbReference type="ChEBI" id="CHEBI:59789"/>
        <dbReference type="ChEBI" id="CHEBI:138061"/>
        <dbReference type="ChEBI" id="CHEBI:138317"/>
        <dbReference type="EC" id="2.1.1.244"/>
    </reaction>
</comment>
<keyword evidence="2" id="KW-0489">Methyltransferase</keyword>
<comment type="catalytic activity">
    <reaction evidence="10">
        <text>N-terminal L-alanyl-L-prolyl-L-lysyl-[protein] + 3 S-adenosyl-L-methionine = N-terminal N,N,N-trimethyl-L-alanyl-L-prolyl-L-lysyl-[protein] + 3 S-adenosyl-L-homocysteine + 3 H(+)</text>
        <dbReference type="Rhea" id="RHEA:54712"/>
        <dbReference type="Rhea" id="RHEA-COMP:13785"/>
        <dbReference type="Rhea" id="RHEA-COMP:13971"/>
        <dbReference type="ChEBI" id="CHEBI:15378"/>
        <dbReference type="ChEBI" id="CHEBI:57856"/>
        <dbReference type="ChEBI" id="CHEBI:59789"/>
        <dbReference type="ChEBI" id="CHEBI:138057"/>
        <dbReference type="ChEBI" id="CHEBI:138315"/>
        <dbReference type="EC" id="2.1.1.244"/>
    </reaction>
</comment>
<keyword evidence="3" id="KW-0808">Transferase</keyword>
<dbReference type="GeneID" id="101850977"/>
<name>A0ABM0JZ53_APLCA</name>
<evidence type="ECO:0000256" key="2">
    <source>
        <dbReference type="ARBA" id="ARBA00022603"/>
    </source>
</evidence>
<dbReference type="Pfam" id="PF05891">
    <property type="entry name" value="Methyltransf_PK"/>
    <property type="match status" value="1"/>
</dbReference>
<evidence type="ECO:0000256" key="9">
    <source>
        <dbReference type="ARBA" id="ARBA00047885"/>
    </source>
</evidence>
<sequence>MMAAPSENESGNDLQDRVEKFYEDAKGYWASVTPTVDGMLGGFAKISPTDINGSKSFLRQFLKISGGSLMPNRALDCGAGIGRITKRLLLPIFDTVDMVEQDQHFCDNAREFIGSDSSRVENIFCSGLQDFTPAEQGYDLIWCQWVLGHLEDDHLVKFFQRCQKGLREGGVLIVKENTLESDKRAFDDSDSSYTRPKWDLEMCMINAGLKVLSVQKQKGFPKDIYPVYMFALQ</sequence>
<dbReference type="CDD" id="cd02440">
    <property type="entry name" value="AdoMet_MTases"/>
    <property type="match status" value="1"/>
</dbReference>
<comment type="catalytic activity">
    <reaction evidence="9">
        <text>N-terminal L-prolyl-L-prolyl-L-lysyl-[protein] + 2 S-adenosyl-L-methionine = N-terminal N,N-dimethyl-L-prolyl-L-prolyl-L-lysyl-[protein] + 2 S-adenosyl-L-homocysteine + 2 H(+)</text>
        <dbReference type="Rhea" id="RHEA:54736"/>
        <dbReference type="Rhea" id="RHEA-COMP:13787"/>
        <dbReference type="Rhea" id="RHEA-COMP:13974"/>
        <dbReference type="ChEBI" id="CHEBI:15378"/>
        <dbReference type="ChEBI" id="CHEBI:57856"/>
        <dbReference type="ChEBI" id="CHEBI:59789"/>
        <dbReference type="ChEBI" id="CHEBI:138059"/>
        <dbReference type="ChEBI" id="CHEBI:138318"/>
        <dbReference type="EC" id="2.1.1.244"/>
    </reaction>
</comment>
<comment type="similarity">
    <text evidence="1">Belongs to the methyltransferase superfamily. NTM1 family.</text>
</comment>
<reference evidence="12" key="1">
    <citation type="submission" date="2025-08" db="UniProtKB">
        <authorList>
            <consortium name="RefSeq"/>
        </authorList>
    </citation>
    <scope>IDENTIFICATION</scope>
</reference>
<dbReference type="EC" id="2.1.1.244" evidence="5"/>
<dbReference type="PANTHER" id="PTHR12753:SF0">
    <property type="entry name" value="ALPHA N-TERMINAL PROTEIN METHYLTRANSFERASE 1"/>
    <property type="match status" value="1"/>
</dbReference>
<gene>
    <name evidence="12" type="primary">LOC101850977</name>
</gene>
<dbReference type="Proteomes" id="UP000694888">
    <property type="component" value="Unplaced"/>
</dbReference>
<dbReference type="RefSeq" id="XP_005104961.1">
    <property type="nucleotide sequence ID" value="XM_005104904.3"/>
</dbReference>
<evidence type="ECO:0000256" key="10">
    <source>
        <dbReference type="ARBA" id="ARBA00048167"/>
    </source>
</evidence>
<evidence type="ECO:0000256" key="8">
    <source>
        <dbReference type="ARBA" id="ARBA00047306"/>
    </source>
</evidence>
<keyword evidence="4" id="KW-0949">S-adenosyl-L-methionine</keyword>
<evidence type="ECO:0000256" key="6">
    <source>
        <dbReference type="ARBA" id="ARBA00039449"/>
    </source>
</evidence>
<evidence type="ECO:0000256" key="1">
    <source>
        <dbReference type="ARBA" id="ARBA00009059"/>
    </source>
</evidence>
<evidence type="ECO:0000256" key="4">
    <source>
        <dbReference type="ARBA" id="ARBA00022691"/>
    </source>
</evidence>
<evidence type="ECO:0000256" key="7">
    <source>
        <dbReference type="ARBA" id="ARBA00043129"/>
    </source>
</evidence>
<proteinExistence type="inferred from homology"/>
<dbReference type="Gene3D" id="3.40.50.150">
    <property type="entry name" value="Vaccinia Virus protein VP39"/>
    <property type="match status" value="1"/>
</dbReference>
<evidence type="ECO:0000313" key="11">
    <source>
        <dbReference type="Proteomes" id="UP000694888"/>
    </source>
</evidence>
<organism evidence="11 12">
    <name type="scientific">Aplysia californica</name>
    <name type="common">California sea hare</name>
    <dbReference type="NCBI Taxonomy" id="6500"/>
    <lineage>
        <taxon>Eukaryota</taxon>
        <taxon>Metazoa</taxon>
        <taxon>Spiralia</taxon>
        <taxon>Lophotrochozoa</taxon>
        <taxon>Mollusca</taxon>
        <taxon>Gastropoda</taxon>
        <taxon>Heterobranchia</taxon>
        <taxon>Euthyneura</taxon>
        <taxon>Tectipleura</taxon>
        <taxon>Aplysiida</taxon>
        <taxon>Aplysioidea</taxon>
        <taxon>Aplysiidae</taxon>
        <taxon>Aplysia</taxon>
    </lineage>
</organism>
<keyword evidence="11" id="KW-1185">Reference proteome</keyword>
<dbReference type="InterPro" id="IPR029063">
    <property type="entry name" value="SAM-dependent_MTases_sf"/>
</dbReference>